<dbReference type="SUPFAM" id="SSF55729">
    <property type="entry name" value="Acyl-CoA N-acyltransferases (Nat)"/>
    <property type="match status" value="1"/>
</dbReference>
<dbReference type="InterPro" id="IPR000182">
    <property type="entry name" value="GNAT_dom"/>
</dbReference>
<comment type="caution">
    <text evidence="6">The sequence shown here is derived from an EMBL/GenBank/DDBJ whole genome shotgun (WGS) entry which is preliminary data.</text>
</comment>
<dbReference type="EMBL" id="JAPDRK010000014">
    <property type="protein sequence ID" value="KAJ9606438.1"/>
    <property type="molecule type" value="Genomic_DNA"/>
</dbReference>
<feature type="domain" description="N-acetyltransferase" evidence="5">
    <location>
        <begin position="15"/>
        <end position="240"/>
    </location>
</feature>
<dbReference type="GO" id="GO:0008080">
    <property type="term" value="F:N-acetyltransferase activity"/>
    <property type="evidence" value="ECO:0007669"/>
    <property type="project" value="InterPro"/>
</dbReference>
<feature type="compositionally biased region" description="Acidic residues" evidence="4">
    <location>
        <begin position="121"/>
        <end position="130"/>
    </location>
</feature>
<evidence type="ECO:0000256" key="3">
    <source>
        <dbReference type="ARBA" id="ARBA00023315"/>
    </source>
</evidence>
<accession>A0AA38X438</accession>
<dbReference type="Pfam" id="PF13302">
    <property type="entry name" value="Acetyltransf_3"/>
    <property type="match status" value="1"/>
</dbReference>
<dbReference type="InterPro" id="IPR016181">
    <property type="entry name" value="Acyl_CoA_acyltransferase"/>
</dbReference>
<evidence type="ECO:0000313" key="7">
    <source>
        <dbReference type="Proteomes" id="UP001172673"/>
    </source>
</evidence>
<evidence type="ECO:0000313" key="6">
    <source>
        <dbReference type="EMBL" id="KAJ9606438.1"/>
    </source>
</evidence>
<gene>
    <name evidence="6" type="ORF">H2200_009399</name>
</gene>
<protein>
    <recommendedName>
        <fullName evidence="5">N-acetyltransferase domain-containing protein</fullName>
    </recommendedName>
</protein>
<feature type="region of interest" description="Disordered" evidence="4">
    <location>
        <begin position="119"/>
        <end position="139"/>
    </location>
</feature>
<keyword evidence="2" id="KW-0808">Transferase</keyword>
<dbReference type="PANTHER" id="PTHR13256">
    <property type="entry name" value="N-ACETYLTRANSFERASE 9"/>
    <property type="match status" value="1"/>
</dbReference>
<organism evidence="6 7">
    <name type="scientific">Cladophialophora chaetospira</name>
    <dbReference type="NCBI Taxonomy" id="386627"/>
    <lineage>
        <taxon>Eukaryota</taxon>
        <taxon>Fungi</taxon>
        <taxon>Dikarya</taxon>
        <taxon>Ascomycota</taxon>
        <taxon>Pezizomycotina</taxon>
        <taxon>Eurotiomycetes</taxon>
        <taxon>Chaetothyriomycetidae</taxon>
        <taxon>Chaetothyriales</taxon>
        <taxon>Herpotrichiellaceae</taxon>
        <taxon>Cladophialophora</taxon>
    </lineage>
</organism>
<evidence type="ECO:0000256" key="2">
    <source>
        <dbReference type="ARBA" id="ARBA00022679"/>
    </source>
</evidence>
<proteinExistence type="inferred from homology"/>
<name>A0AA38X438_9EURO</name>
<evidence type="ECO:0000256" key="1">
    <source>
        <dbReference type="ARBA" id="ARBA00009342"/>
    </source>
</evidence>
<dbReference type="AlphaFoldDB" id="A0AA38X438"/>
<reference evidence="6" key="1">
    <citation type="submission" date="2022-10" db="EMBL/GenBank/DDBJ databases">
        <title>Culturing micro-colonial fungi from biological soil crusts in the Mojave desert and describing Neophaeococcomyces mojavensis, and introducing the new genera and species Taxawa tesnikishii.</title>
        <authorList>
            <person name="Kurbessoian T."/>
            <person name="Stajich J.E."/>
        </authorList>
    </citation>
    <scope>NUCLEOTIDE SEQUENCE</scope>
    <source>
        <strain evidence="6">TK_41</strain>
    </source>
</reference>
<dbReference type="Proteomes" id="UP001172673">
    <property type="component" value="Unassembled WGS sequence"/>
</dbReference>
<dbReference type="InterPro" id="IPR039135">
    <property type="entry name" value="NAT9-like"/>
</dbReference>
<dbReference type="PANTHER" id="PTHR13256:SF16">
    <property type="entry name" value="ALPHA_BETA-TUBULIN-N-ACETYLTRANSFERASE 9"/>
    <property type="match status" value="1"/>
</dbReference>
<keyword evidence="3" id="KW-0012">Acyltransferase</keyword>
<evidence type="ECO:0000259" key="5">
    <source>
        <dbReference type="Pfam" id="PF13302"/>
    </source>
</evidence>
<keyword evidence="7" id="KW-1185">Reference proteome</keyword>
<sequence>MLINYQTCVSTQKVALVPYAAHHVPKYHEWMKDPDIQEATASEPLTLEEEYAMQRSWRKHGNKLTFVICRPFELEIPAHGKENSDRNDVAAHSISIDNSEVYGKDEIDAMIGDVNLFVSDSADDESDPDDANGPSPEEDTAKYVVVIGELELMIAEPAHQGRGYGRAALLLFLDYIVRNERAILEEFHRYTTHDAAPQGQFKSAAEPSLTQFPLQFDHFSAKIGSANQRSLRLFEGLGFRKESETPSYFGEFELRLDRERLMALVGSGGKEGAYQVQTYRCACDSDGGSRDAGQAMKDGQ</sequence>
<comment type="similarity">
    <text evidence="1">Belongs to the acetyltransferase family. GNAT subfamily.</text>
</comment>
<evidence type="ECO:0000256" key="4">
    <source>
        <dbReference type="SAM" id="MobiDB-lite"/>
    </source>
</evidence>
<dbReference type="Gene3D" id="3.40.630.30">
    <property type="match status" value="1"/>
</dbReference>